<keyword evidence="2" id="KW-1185">Reference proteome</keyword>
<reference evidence="1 2" key="1">
    <citation type="journal article" date="2020" name="ISME J.">
        <title>Uncovering the hidden diversity of litter-decomposition mechanisms in mushroom-forming fungi.</title>
        <authorList>
            <person name="Floudas D."/>
            <person name="Bentzer J."/>
            <person name="Ahren D."/>
            <person name="Johansson T."/>
            <person name="Persson P."/>
            <person name="Tunlid A."/>
        </authorList>
    </citation>
    <scope>NUCLEOTIDE SEQUENCE [LARGE SCALE GENOMIC DNA]</scope>
    <source>
        <strain evidence="1 2">CBS 291.85</strain>
    </source>
</reference>
<proteinExistence type="predicted"/>
<gene>
    <name evidence="1" type="ORF">D9758_008702</name>
</gene>
<evidence type="ECO:0008006" key="3">
    <source>
        <dbReference type="Google" id="ProtNLM"/>
    </source>
</evidence>
<sequence>MHKIQADANSSFKTTMHALFSIPELLWIIFENLKPIDQRQCVSVCTLWSEVVLDLLWADVQDIKRLLNVLAPVQKKYSLEDDPRLRHQNATYIFDSPPDHTRWIRFQSKYCSRIRSIRHWDSQQISSLMDTLTSLHASSSTSPILPRLQTLYWCGPLETLGRATTFMHPDIRNFKTSVGWSLDPNLTELQSYVVTIPNRMPALTSLVLDGFAWPEYTEPIVQILQAFPCITRLDLPAFQDISPFLTCIAPSRRMQNLSFFSYLFFGHRVRGVVERISPASDNDDFDCLNSLRLVVSNYSGTVSFIQSHSLHSLNTLSLETRFAEYSVSVRVLLKALASSCPNLAKTTLISCYAMNVDALQDAYVDDRVVGFDDMRSILTCRKMSHFHFRHPLPVCLSDKDMEEIAMAWPDLEELELCPHPLVEIYPEDAPTVLSVFHLTHHCLKLHNLSLYLDTRLSRTPPLPTSPVTKHADLKLLNVGVSEMEPEDAPGIAKLLGQLCSADCLLVFPPLDETYDWELDEPIESVWDVVAKTFPQFSKVYKAHGGANLQDEDLQHEVEVITRAMDLEKFQSTGIVDVD</sequence>
<dbReference type="OrthoDB" id="2447803at2759"/>
<dbReference type="AlphaFoldDB" id="A0A8H5D5I6"/>
<protein>
    <recommendedName>
        <fullName evidence="3">F-box domain-containing protein</fullName>
    </recommendedName>
</protein>
<name>A0A8H5D5I6_9AGAR</name>
<evidence type="ECO:0000313" key="1">
    <source>
        <dbReference type="EMBL" id="KAF5353101.1"/>
    </source>
</evidence>
<comment type="caution">
    <text evidence="1">The sequence shown here is derived from an EMBL/GenBank/DDBJ whole genome shotgun (WGS) entry which is preliminary data.</text>
</comment>
<evidence type="ECO:0000313" key="2">
    <source>
        <dbReference type="Proteomes" id="UP000559256"/>
    </source>
</evidence>
<accession>A0A8H5D5I6</accession>
<organism evidence="1 2">
    <name type="scientific">Tetrapyrgos nigripes</name>
    <dbReference type="NCBI Taxonomy" id="182062"/>
    <lineage>
        <taxon>Eukaryota</taxon>
        <taxon>Fungi</taxon>
        <taxon>Dikarya</taxon>
        <taxon>Basidiomycota</taxon>
        <taxon>Agaricomycotina</taxon>
        <taxon>Agaricomycetes</taxon>
        <taxon>Agaricomycetidae</taxon>
        <taxon>Agaricales</taxon>
        <taxon>Marasmiineae</taxon>
        <taxon>Marasmiaceae</taxon>
        <taxon>Tetrapyrgos</taxon>
    </lineage>
</organism>
<dbReference type="EMBL" id="JAACJM010000064">
    <property type="protein sequence ID" value="KAF5353101.1"/>
    <property type="molecule type" value="Genomic_DNA"/>
</dbReference>
<dbReference type="InterPro" id="IPR032675">
    <property type="entry name" value="LRR_dom_sf"/>
</dbReference>
<dbReference type="Gene3D" id="3.80.10.10">
    <property type="entry name" value="Ribonuclease Inhibitor"/>
    <property type="match status" value="1"/>
</dbReference>
<dbReference type="Proteomes" id="UP000559256">
    <property type="component" value="Unassembled WGS sequence"/>
</dbReference>